<dbReference type="Pfam" id="PF00034">
    <property type="entry name" value="Cytochrom_C"/>
    <property type="match status" value="1"/>
</dbReference>
<proteinExistence type="predicted"/>
<name>A0A381S774_9ZZZZ</name>
<evidence type="ECO:0000256" key="2">
    <source>
        <dbReference type="ARBA" id="ARBA00022723"/>
    </source>
</evidence>
<keyword evidence="1" id="KW-0349">Heme</keyword>
<dbReference type="EMBL" id="UINC01002674">
    <property type="protein sequence ID" value="SUZ99151.1"/>
    <property type="molecule type" value="Genomic_DNA"/>
</dbReference>
<feature type="domain" description="Cytochrome c" evidence="4">
    <location>
        <begin position="54"/>
        <end position="140"/>
    </location>
</feature>
<dbReference type="InterPro" id="IPR009056">
    <property type="entry name" value="Cyt_c-like_dom"/>
</dbReference>
<dbReference type="InterPro" id="IPR036909">
    <property type="entry name" value="Cyt_c-like_dom_sf"/>
</dbReference>
<dbReference type="SUPFAM" id="SSF46626">
    <property type="entry name" value="Cytochrome c"/>
    <property type="match status" value="1"/>
</dbReference>
<dbReference type="PROSITE" id="PS51007">
    <property type="entry name" value="CYTC"/>
    <property type="match status" value="1"/>
</dbReference>
<evidence type="ECO:0000256" key="1">
    <source>
        <dbReference type="ARBA" id="ARBA00022617"/>
    </source>
</evidence>
<keyword evidence="2" id="KW-0479">Metal-binding</keyword>
<evidence type="ECO:0000256" key="3">
    <source>
        <dbReference type="ARBA" id="ARBA00023004"/>
    </source>
</evidence>
<dbReference type="GO" id="GO:0020037">
    <property type="term" value="F:heme binding"/>
    <property type="evidence" value="ECO:0007669"/>
    <property type="project" value="InterPro"/>
</dbReference>
<sequence length="149" mass="17159">MKNYQDGIRGNHPQDIFGQSMRLSIMNLSDNELQALAEHISTIRVDKQPQSIKGDTETGKFVFEHCISCHGEFGEGDQTIGAPRLTGQSDWYLYQQMINFQKDIRGNHQDDLYGKLMKDMAYMFNEEMLRDVVSYISTIDQVDNKESVK</sequence>
<dbReference type="PANTHER" id="PTHR33751:SF1">
    <property type="entry name" value="CBB3-TYPE CYTOCHROME C OXIDASE SUBUNIT FIXP"/>
    <property type="match status" value="1"/>
</dbReference>
<dbReference type="PANTHER" id="PTHR33751">
    <property type="entry name" value="CBB3-TYPE CYTOCHROME C OXIDASE SUBUNIT FIXP"/>
    <property type="match status" value="1"/>
</dbReference>
<keyword evidence="3" id="KW-0408">Iron</keyword>
<dbReference type="GO" id="GO:0046872">
    <property type="term" value="F:metal ion binding"/>
    <property type="evidence" value="ECO:0007669"/>
    <property type="project" value="UniProtKB-KW"/>
</dbReference>
<gene>
    <name evidence="5" type="ORF">METZ01_LOCUS52005</name>
</gene>
<reference evidence="5" key="1">
    <citation type="submission" date="2018-05" db="EMBL/GenBank/DDBJ databases">
        <authorList>
            <person name="Lanie J.A."/>
            <person name="Ng W.-L."/>
            <person name="Kazmierczak K.M."/>
            <person name="Andrzejewski T.M."/>
            <person name="Davidsen T.M."/>
            <person name="Wayne K.J."/>
            <person name="Tettelin H."/>
            <person name="Glass J.I."/>
            <person name="Rusch D."/>
            <person name="Podicherti R."/>
            <person name="Tsui H.-C.T."/>
            <person name="Winkler M.E."/>
        </authorList>
    </citation>
    <scope>NUCLEOTIDE SEQUENCE</scope>
</reference>
<dbReference type="Gene3D" id="1.10.760.10">
    <property type="entry name" value="Cytochrome c-like domain"/>
    <property type="match status" value="1"/>
</dbReference>
<dbReference type="AlphaFoldDB" id="A0A381S774"/>
<organism evidence="5">
    <name type="scientific">marine metagenome</name>
    <dbReference type="NCBI Taxonomy" id="408172"/>
    <lineage>
        <taxon>unclassified sequences</taxon>
        <taxon>metagenomes</taxon>
        <taxon>ecological metagenomes</taxon>
    </lineage>
</organism>
<accession>A0A381S774</accession>
<evidence type="ECO:0000259" key="4">
    <source>
        <dbReference type="PROSITE" id="PS51007"/>
    </source>
</evidence>
<dbReference type="GO" id="GO:0009055">
    <property type="term" value="F:electron transfer activity"/>
    <property type="evidence" value="ECO:0007669"/>
    <property type="project" value="InterPro"/>
</dbReference>
<dbReference type="InterPro" id="IPR050597">
    <property type="entry name" value="Cytochrome_c_Oxidase_Subunit"/>
</dbReference>
<protein>
    <recommendedName>
        <fullName evidence="4">Cytochrome c domain-containing protein</fullName>
    </recommendedName>
</protein>
<evidence type="ECO:0000313" key="5">
    <source>
        <dbReference type="EMBL" id="SUZ99151.1"/>
    </source>
</evidence>